<dbReference type="SUPFAM" id="SSF81296">
    <property type="entry name" value="E set domains"/>
    <property type="match status" value="2"/>
</dbReference>
<keyword evidence="1" id="KW-0732">Signal</keyword>
<dbReference type="InterPro" id="IPR013783">
    <property type="entry name" value="Ig-like_fold"/>
</dbReference>
<dbReference type="AlphaFoldDB" id="A0AAQ3LDX9"/>
<feature type="chain" id="PRO_5042920732" description="AMP-activated protein kinase glycogen-binding domain-containing protein" evidence="1">
    <location>
        <begin position="24"/>
        <end position="236"/>
    </location>
</feature>
<evidence type="ECO:0000256" key="1">
    <source>
        <dbReference type="SAM" id="SignalP"/>
    </source>
</evidence>
<dbReference type="EMBL" id="CP136920">
    <property type="protein sequence ID" value="WOO41788.1"/>
    <property type="molecule type" value="Genomic_DNA"/>
</dbReference>
<evidence type="ECO:0000313" key="3">
    <source>
        <dbReference type="EMBL" id="WOO41788.1"/>
    </source>
</evidence>
<reference evidence="3 4" key="1">
    <citation type="submission" date="2023-10" db="EMBL/GenBank/DDBJ databases">
        <title>Rubellicoccus peritrichatus gen. nov., sp. nov., isolated from an algae of coral reef tank.</title>
        <authorList>
            <person name="Luo J."/>
        </authorList>
    </citation>
    <scope>NUCLEOTIDE SEQUENCE [LARGE SCALE GENOMIC DNA]</scope>
    <source>
        <strain evidence="3 4">CR14</strain>
    </source>
</reference>
<accession>A0AAQ3LDX9</accession>
<feature type="signal peptide" evidence="1">
    <location>
        <begin position="1"/>
        <end position="23"/>
    </location>
</feature>
<keyword evidence="4" id="KW-1185">Reference proteome</keyword>
<evidence type="ECO:0000259" key="2">
    <source>
        <dbReference type="Pfam" id="PF16561"/>
    </source>
</evidence>
<sequence length="236" mass="26489">MTYLNKFLIALCALPLATASLGAASPKQIPVATEDGVLFEVKSPHNRTIYIASSFNNWADNNEGEVSDDRYALERGKNGIWSKVFKLEPGRYTFKLVEEREAFDYWFIPDDMPVVDEEGNAVFTVAANGDVYLGDGINKALSPKVDGNRVTFQVWAPDAGMIYLAGEFNNWAENDEGFVSMVGAQMQGPDDDGIWRKTVDLFSGKYHYQFVIDGQHWIRDPNEQEFLDNHSIVSVD</sequence>
<name>A0AAQ3LDX9_9BACT</name>
<feature type="domain" description="AMP-activated protein kinase glycogen-binding" evidence="2">
    <location>
        <begin position="154"/>
        <end position="229"/>
    </location>
</feature>
<gene>
    <name evidence="3" type="ORF">RZN69_01715</name>
</gene>
<proteinExistence type="predicted"/>
<dbReference type="Gene3D" id="2.60.40.10">
    <property type="entry name" value="Immunoglobulins"/>
    <property type="match status" value="2"/>
</dbReference>
<dbReference type="Proteomes" id="UP001304300">
    <property type="component" value="Chromosome"/>
</dbReference>
<dbReference type="InterPro" id="IPR032640">
    <property type="entry name" value="AMPK1_CBM"/>
</dbReference>
<dbReference type="InterPro" id="IPR014756">
    <property type="entry name" value="Ig_E-set"/>
</dbReference>
<protein>
    <recommendedName>
        <fullName evidence="2">AMP-activated protein kinase glycogen-binding domain-containing protein</fullName>
    </recommendedName>
</protein>
<evidence type="ECO:0000313" key="4">
    <source>
        <dbReference type="Proteomes" id="UP001304300"/>
    </source>
</evidence>
<dbReference type="KEGG" id="puo:RZN69_01715"/>
<dbReference type="Pfam" id="PF16561">
    <property type="entry name" value="AMPK1_CBM"/>
    <property type="match status" value="1"/>
</dbReference>
<dbReference type="CDD" id="cd02859">
    <property type="entry name" value="E_set_AMPKbeta_like_N"/>
    <property type="match status" value="1"/>
</dbReference>
<organism evidence="3 4">
    <name type="scientific">Rubellicoccus peritrichatus</name>
    <dbReference type="NCBI Taxonomy" id="3080537"/>
    <lineage>
        <taxon>Bacteria</taxon>
        <taxon>Pseudomonadati</taxon>
        <taxon>Verrucomicrobiota</taxon>
        <taxon>Opitutia</taxon>
        <taxon>Puniceicoccales</taxon>
        <taxon>Cerasicoccaceae</taxon>
        <taxon>Rubellicoccus</taxon>
    </lineage>
</organism>
<dbReference type="RefSeq" id="WP_317834272.1">
    <property type="nucleotide sequence ID" value="NZ_CP136920.1"/>
</dbReference>